<dbReference type="Proteomes" id="UP001159405">
    <property type="component" value="Unassembled WGS sequence"/>
</dbReference>
<organism evidence="2 3">
    <name type="scientific">Porites lobata</name>
    <dbReference type="NCBI Taxonomy" id="104759"/>
    <lineage>
        <taxon>Eukaryota</taxon>
        <taxon>Metazoa</taxon>
        <taxon>Cnidaria</taxon>
        <taxon>Anthozoa</taxon>
        <taxon>Hexacorallia</taxon>
        <taxon>Scleractinia</taxon>
        <taxon>Fungiina</taxon>
        <taxon>Poritidae</taxon>
        <taxon>Porites</taxon>
    </lineage>
</organism>
<evidence type="ECO:0000313" key="3">
    <source>
        <dbReference type="Proteomes" id="UP001159405"/>
    </source>
</evidence>
<evidence type="ECO:0000256" key="1">
    <source>
        <dbReference type="SAM" id="MobiDB-lite"/>
    </source>
</evidence>
<feature type="region of interest" description="Disordered" evidence="1">
    <location>
        <begin position="1"/>
        <end position="49"/>
    </location>
</feature>
<feature type="non-terminal residue" evidence="2">
    <location>
        <position position="1"/>
    </location>
</feature>
<gene>
    <name evidence="2" type="ORF">PLOB_00014128</name>
</gene>
<dbReference type="PANTHER" id="PTHR31424:SF3">
    <property type="entry name" value="RING-TYPE DOMAIN-CONTAINING PROTEIN"/>
    <property type="match status" value="1"/>
</dbReference>
<comment type="caution">
    <text evidence="2">The sequence shown here is derived from an EMBL/GenBank/DDBJ whole genome shotgun (WGS) entry which is preliminary data.</text>
</comment>
<dbReference type="PANTHER" id="PTHR31424">
    <property type="entry name" value="PROTEIN CBG23806"/>
    <property type="match status" value="1"/>
</dbReference>
<name>A0ABN8R7P8_9CNID</name>
<keyword evidence="3" id="KW-1185">Reference proteome</keyword>
<sequence length="258" mass="28543">PPLAQSQIYPDSPHTSQPNPDSTISTSEDAQLHASQNEQSKNKQYDSLSEADKEKVETVLYLMDKFSVGDAFIHELNMEVNGMPKSYLIRQCRDKLNSACSIRSTLGDAPGAQVSFKEALINKLNILAKDGKCPEDHTIKLKVSGDGARMTKLTNYLILSFCILNGSEDVLSELLSTNTITVMSGSESYESLKISFADAWNEISEVIADGEVEIKSGQKVPVKVFLGGDYEFLLVISRRSSANSNYACIWCKIHKHER</sequence>
<protein>
    <submittedName>
        <fullName evidence="2">Uncharacterized protein</fullName>
    </submittedName>
</protein>
<evidence type="ECO:0000313" key="2">
    <source>
        <dbReference type="EMBL" id="CAH3173464.1"/>
    </source>
</evidence>
<feature type="compositionally biased region" description="Basic and acidic residues" evidence="1">
    <location>
        <begin position="40"/>
        <end position="49"/>
    </location>
</feature>
<accession>A0ABN8R7P8</accession>
<feature type="compositionally biased region" description="Polar residues" evidence="1">
    <location>
        <begin position="1"/>
        <end position="39"/>
    </location>
</feature>
<dbReference type="EMBL" id="CALNXK010000181">
    <property type="protein sequence ID" value="CAH3173464.1"/>
    <property type="molecule type" value="Genomic_DNA"/>
</dbReference>
<reference evidence="2 3" key="1">
    <citation type="submission" date="2022-05" db="EMBL/GenBank/DDBJ databases">
        <authorList>
            <consortium name="Genoscope - CEA"/>
            <person name="William W."/>
        </authorList>
    </citation>
    <scope>NUCLEOTIDE SEQUENCE [LARGE SCALE GENOMIC DNA]</scope>
</reference>
<proteinExistence type="predicted"/>